<keyword evidence="2" id="KW-1185">Reference proteome</keyword>
<protein>
    <submittedName>
        <fullName evidence="1">Uncharacterized protein</fullName>
    </submittedName>
</protein>
<sequence length="191" mass="20765">MDNRLVELGLSREGLLLVRTQAMAAGADATLDHPANAAGLLAYIHGVAALRRAFVGDSWSRERVENIEFIRNDNLKVRVGFSNVKLAANDAVQPQARSPKGAGAARVCQFTIDMFGGTSSSVTSIDDFSTYFLMIDPKGAAELSRPTVTRSNYSDYLERIYLSDGSDFDGVSLLIDDDDIVDDFDPVVARK</sequence>
<name>A0ABS9AH34_9GAMM</name>
<dbReference type="RefSeq" id="WP_234274400.1">
    <property type="nucleotide sequence ID" value="NZ_JABFTT010000009.1"/>
</dbReference>
<dbReference type="EMBL" id="JABFTT010000009">
    <property type="protein sequence ID" value="MCE8021086.1"/>
    <property type="molecule type" value="Genomic_DNA"/>
</dbReference>
<comment type="caution">
    <text evidence="1">The sequence shown here is derived from an EMBL/GenBank/DDBJ whole genome shotgun (WGS) entry which is preliminary data.</text>
</comment>
<accession>A0ABS9AH34</accession>
<reference evidence="1 2" key="1">
    <citation type="journal article" date="2021" name="Front. Microbiol.">
        <title>Aerobic Denitrification and Heterotrophic Sulfur Oxidation in the Genus Halomonas Revealed by Six Novel Species Characterizations and Genome-Based Analysis.</title>
        <authorList>
            <person name="Wang L."/>
            <person name="Shao Z."/>
        </authorList>
    </citation>
    <scope>NUCLEOTIDE SEQUENCE [LARGE SCALE GENOMIC DNA]</scope>
    <source>
        <strain evidence="1 2">MCCC 1A11036</strain>
    </source>
</reference>
<organism evidence="1 2">
    <name type="scientific">Billgrantia zhangzhouensis</name>
    <dbReference type="NCBI Taxonomy" id="2733481"/>
    <lineage>
        <taxon>Bacteria</taxon>
        <taxon>Pseudomonadati</taxon>
        <taxon>Pseudomonadota</taxon>
        <taxon>Gammaproteobacteria</taxon>
        <taxon>Oceanospirillales</taxon>
        <taxon>Halomonadaceae</taxon>
        <taxon>Billgrantia</taxon>
    </lineage>
</organism>
<proteinExistence type="predicted"/>
<evidence type="ECO:0000313" key="1">
    <source>
        <dbReference type="EMBL" id="MCE8021086.1"/>
    </source>
</evidence>
<dbReference type="Proteomes" id="UP001320122">
    <property type="component" value="Unassembled WGS sequence"/>
</dbReference>
<gene>
    <name evidence="1" type="ORF">HOP51_13350</name>
</gene>
<evidence type="ECO:0000313" key="2">
    <source>
        <dbReference type="Proteomes" id="UP001320122"/>
    </source>
</evidence>